<dbReference type="GO" id="GO:0008757">
    <property type="term" value="F:S-adenosylmethionine-dependent methyltransferase activity"/>
    <property type="evidence" value="ECO:0007669"/>
    <property type="project" value="InterPro"/>
</dbReference>
<keyword evidence="2" id="KW-0808">Transferase</keyword>
<feature type="domain" description="Methyltransferase type 11" evidence="1">
    <location>
        <begin position="48"/>
        <end position="145"/>
    </location>
</feature>
<gene>
    <name evidence="2" type="primary">ubiE4</name>
    <name evidence="2" type="ORF">LMG27198_23080</name>
</gene>
<name>A0A9W6GUU2_9HYPH</name>
<dbReference type="CDD" id="cd02440">
    <property type="entry name" value="AdoMet_MTases"/>
    <property type="match status" value="1"/>
</dbReference>
<dbReference type="PANTHER" id="PTHR43591">
    <property type="entry name" value="METHYLTRANSFERASE"/>
    <property type="match status" value="1"/>
</dbReference>
<accession>A0A9W6GUU2</accession>
<comment type="caution">
    <text evidence="2">The sequence shown here is derived from an EMBL/GenBank/DDBJ whole genome shotgun (WGS) entry which is preliminary data.</text>
</comment>
<dbReference type="Proteomes" id="UP001144323">
    <property type="component" value="Unassembled WGS sequence"/>
</dbReference>
<dbReference type="PANTHER" id="PTHR43591:SF24">
    <property type="entry name" value="2-METHOXY-6-POLYPRENYL-1,4-BENZOQUINOL METHYLASE, MITOCHONDRIAL"/>
    <property type="match status" value="1"/>
</dbReference>
<dbReference type="AlphaFoldDB" id="A0A9W6GUU2"/>
<dbReference type="InterPro" id="IPR013216">
    <property type="entry name" value="Methyltransf_11"/>
</dbReference>
<organism evidence="2 3">
    <name type="scientific">Methylocystis echinoides</name>
    <dbReference type="NCBI Taxonomy" id="29468"/>
    <lineage>
        <taxon>Bacteria</taxon>
        <taxon>Pseudomonadati</taxon>
        <taxon>Pseudomonadota</taxon>
        <taxon>Alphaproteobacteria</taxon>
        <taxon>Hyphomicrobiales</taxon>
        <taxon>Methylocystaceae</taxon>
        <taxon>Methylocystis</taxon>
    </lineage>
</organism>
<keyword evidence="3" id="KW-1185">Reference proteome</keyword>
<evidence type="ECO:0000259" key="1">
    <source>
        <dbReference type="Pfam" id="PF08241"/>
    </source>
</evidence>
<dbReference type="EMBL" id="BSEC01000001">
    <property type="protein sequence ID" value="GLI93316.1"/>
    <property type="molecule type" value="Genomic_DNA"/>
</dbReference>
<dbReference type="GO" id="GO:0032259">
    <property type="term" value="P:methylation"/>
    <property type="evidence" value="ECO:0007669"/>
    <property type="project" value="UniProtKB-KW"/>
</dbReference>
<dbReference type="Gene3D" id="3.40.50.150">
    <property type="entry name" value="Vaccinia Virus protein VP39"/>
    <property type="match status" value="1"/>
</dbReference>
<proteinExistence type="predicted"/>
<dbReference type="InterPro" id="IPR029063">
    <property type="entry name" value="SAM-dependent_MTases_sf"/>
</dbReference>
<dbReference type="SUPFAM" id="SSF53335">
    <property type="entry name" value="S-adenosyl-L-methionine-dependent methyltransferases"/>
    <property type="match status" value="1"/>
</dbReference>
<dbReference type="Pfam" id="PF08241">
    <property type="entry name" value="Methyltransf_11"/>
    <property type="match status" value="1"/>
</dbReference>
<dbReference type="RefSeq" id="WP_281803043.1">
    <property type="nucleotide sequence ID" value="NZ_BSEC01000001.1"/>
</dbReference>
<protein>
    <submittedName>
        <fullName evidence="2">Ubiquinone/menaquinone biosynthesis methyltransferase</fullName>
    </submittedName>
</protein>
<keyword evidence="2" id="KW-0489">Methyltransferase</keyword>
<evidence type="ECO:0000313" key="2">
    <source>
        <dbReference type="EMBL" id="GLI93316.1"/>
    </source>
</evidence>
<keyword evidence="2" id="KW-0830">Ubiquinone</keyword>
<reference evidence="2" key="1">
    <citation type="journal article" date="2023" name="Int. J. Syst. Evol. Microbiol.">
        <title>Methylocystis iwaonis sp. nov., a type II methane-oxidizing bacterium from surface soil of a rice paddy field in Japan, and emended description of the genus Methylocystis (ex Whittenbury et al. 1970) Bowman et al. 1993.</title>
        <authorList>
            <person name="Kaise H."/>
            <person name="Sawadogo J.B."/>
            <person name="Alam M.S."/>
            <person name="Ueno C."/>
            <person name="Dianou D."/>
            <person name="Shinjo R."/>
            <person name="Asakawa S."/>
        </authorList>
    </citation>
    <scope>NUCLEOTIDE SEQUENCE</scope>
    <source>
        <strain evidence="2">LMG27198</strain>
    </source>
</reference>
<sequence>MTSDFADSARFVGDIPRYYDRCLGPVLFRPYAEDMARRVVLRAPRTVLELAAGTGIVTRLLRDRLHRSAELTATDLNADMLDIAREKFEPDERVRFETADATALPFRDRSFDCVVCQFGLMFFPDKAAALREARRVLKPHGRLLFNVWDGPRYNSFARIGLEVVDQFFPYDAPKFLQTPFSWPDIDPVKTALIEAGFGQLAIYVLPRVHDIGDTQDFARGLVFGSPLIVQIRERERVAADSVVEALAQALAAEFGSPAKLPMQAILFDAARG</sequence>
<evidence type="ECO:0000313" key="3">
    <source>
        <dbReference type="Proteomes" id="UP001144323"/>
    </source>
</evidence>